<evidence type="ECO:0000313" key="5">
    <source>
        <dbReference type="EMBL" id="MBJ7597305.1"/>
    </source>
</evidence>
<dbReference type="GO" id="GO:0003690">
    <property type="term" value="F:double-stranded DNA binding"/>
    <property type="evidence" value="ECO:0007669"/>
    <property type="project" value="UniProtKB-UniRule"/>
</dbReference>
<dbReference type="SMART" id="SM00559">
    <property type="entry name" value="Ku78"/>
    <property type="match status" value="1"/>
</dbReference>
<comment type="similarity">
    <text evidence="2">Belongs to the prokaryotic Ku family.</text>
</comment>
<keyword evidence="2" id="KW-0233">DNA recombination</keyword>
<sequence length="280" mass="31370">MSALWKGVIGFGLVSIPVRLDAAIDSRSVSFRQLCGEHTSPLRYRRWCDAGDHEVSYPEVKKGYEISTDHYVVIEDSDLDHLPLPTTHTIEISEFVPLHQIQPSLYFKSAYYVAPEKTGQKPYYLLKQALEKTGLAAIAKVAFRDREHLCALLPMDSQLVMNTLHWPHEIRPVKGLSGDVKIHRMELQMAESLVRSLAEERFDPNRYRDNFHAALMQVVNAKIEGAEVIPAPKMATSAVMSLIEALEASVEVAKKQRAAERAPTKKVARGPRKSASSSLP</sequence>
<proteinExistence type="inferred from homology"/>
<keyword evidence="2" id="KW-0227">DNA damage</keyword>
<evidence type="ECO:0000256" key="1">
    <source>
        <dbReference type="ARBA" id="ARBA00023125"/>
    </source>
</evidence>
<evidence type="ECO:0000256" key="2">
    <source>
        <dbReference type="HAMAP-Rule" id="MF_01875"/>
    </source>
</evidence>
<dbReference type="Pfam" id="PF02735">
    <property type="entry name" value="Ku"/>
    <property type="match status" value="1"/>
</dbReference>
<comment type="function">
    <text evidence="2">With LigD forms a non-homologous end joining (NHEJ) DNA repair enzyme, which repairs dsDNA breaks with reduced fidelity. Binds linear dsDNA with 5'- and 3'- overhangs but not closed circular dsDNA nor ssDNA. Recruits and stimulates the ligase activity of LigD.</text>
</comment>
<dbReference type="EMBL" id="JAEKNR010000051">
    <property type="protein sequence ID" value="MBJ7597305.1"/>
    <property type="molecule type" value="Genomic_DNA"/>
</dbReference>
<dbReference type="RefSeq" id="WP_338199427.1">
    <property type="nucleotide sequence ID" value="NZ_JAEKNR010000051.1"/>
</dbReference>
<evidence type="ECO:0000313" key="6">
    <source>
        <dbReference type="Proteomes" id="UP000612893"/>
    </source>
</evidence>
<keyword evidence="1 2" id="KW-0238">DNA-binding</keyword>
<dbReference type="PIRSF" id="PIRSF006493">
    <property type="entry name" value="Prok_Ku"/>
    <property type="match status" value="1"/>
</dbReference>
<dbReference type="SUPFAM" id="SSF100939">
    <property type="entry name" value="SPOC domain-like"/>
    <property type="match status" value="1"/>
</dbReference>
<dbReference type="GO" id="GO:0006303">
    <property type="term" value="P:double-strand break repair via nonhomologous end joining"/>
    <property type="evidence" value="ECO:0007669"/>
    <property type="project" value="UniProtKB-UniRule"/>
</dbReference>
<keyword evidence="6" id="KW-1185">Reference proteome</keyword>
<keyword evidence="2" id="KW-0234">DNA repair</keyword>
<reference evidence="5" key="1">
    <citation type="submission" date="2020-10" db="EMBL/GenBank/DDBJ databases">
        <title>Ca. Dormibacterota MAGs.</title>
        <authorList>
            <person name="Montgomery K."/>
        </authorList>
    </citation>
    <scope>NUCLEOTIDE SEQUENCE [LARGE SCALE GENOMIC DNA]</scope>
    <source>
        <strain evidence="5">SC8812_S17_10</strain>
    </source>
</reference>
<dbReference type="InterPro" id="IPR009187">
    <property type="entry name" value="Prok_Ku"/>
</dbReference>
<comment type="caution">
    <text evidence="5">The sequence shown here is derived from an EMBL/GenBank/DDBJ whole genome shotgun (WGS) entry which is preliminary data.</text>
</comment>
<dbReference type="InterPro" id="IPR006164">
    <property type="entry name" value="DNA_bd_Ku70/Ku80"/>
</dbReference>
<dbReference type="InterPro" id="IPR016194">
    <property type="entry name" value="SPOC-like_C_dom_sf"/>
</dbReference>
<feature type="domain" description="Ku" evidence="4">
    <location>
        <begin position="52"/>
        <end position="181"/>
    </location>
</feature>
<comment type="subunit">
    <text evidence="2">Homodimer. Interacts with LigD.</text>
</comment>
<dbReference type="Proteomes" id="UP000612893">
    <property type="component" value="Unassembled WGS sequence"/>
</dbReference>
<dbReference type="PANTHER" id="PTHR41251">
    <property type="entry name" value="NON-HOMOLOGOUS END JOINING PROTEIN KU"/>
    <property type="match status" value="1"/>
</dbReference>
<dbReference type="PANTHER" id="PTHR41251:SF1">
    <property type="entry name" value="NON-HOMOLOGOUS END JOINING PROTEIN KU"/>
    <property type="match status" value="1"/>
</dbReference>
<dbReference type="NCBIfam" id="TIGR02772">
    <property type="entry name" value="Ku_bact"/>
    <property type="match status" value="1"/>
</dbReference>
<feature type="region of interest" description="Disordered" evidence="3">
    <location>
        <begin position="255"/>
        <end position="280"/>
    </location>
</feature>
<gene>
    <name evidence="2" type="primary">ku</name>
    <name evidence="5" type="ORF">JF922_04360</name>
</gene>
<organism evidence="5 6">
    <name type="scientific">Candidatus Nephthysia bennettiae</name>
    <dbReference type="NCBI Taxonomy" id="3127016"/>
    <lineage>
        <taxon>Bacteria</taxon>
        <taxon>Bacillati</taxon>
        <taxon>Candidatus Dormiibacterota</taxon>
        <taxon>Candidatus Dormibacteria</taxon>
        <taxon>Candidatus Dormibacterales</taxon>
        <taxon>Candidatus Dormibacteraceae</taxon>
        <taxon>Candidatus Nephthysia</taxon>
    </lineage>
</organism>
<dbReference type="AlphaFoldDB" id="A0A934N1S3"/>
<name>A0A934N1S3_9BACT</name>
<dbReference type="Gene3D" id="2.40.290.10">
    <property type="match status" value="1"/>
</dbReference>
<dbReference type="HAMAP" id="MF_01875">
    <property type="entry name" value="Prokaryotic_Ku"/>
    <property type="match status" value="1"/>
</dbReference>
<evidence type="ECO:0000259" key="4">
    <source>
        <dbReference type="SMART" id="SM00559"/>
    </source>
</evidence>
<dbReference type="GO" id="GO:0006310">
    <property type="term" value="P:DNA recombination"/>
    <property type="evidence" value="ECO:0007669"/>
    <property type="project" value="UniProtKB-KW"/>
</dbReference>
<accession>A0A934N1S3</accession>
<protein>
    <recommendedName>
        <fullName evidence="2">Non-homologous end joining protein Ku</fullName>
    </recommendedName>
</protein>
<evidence type="ECO:0000256" key="3">
    <source>
        <dbReference type="SAM" id="MobiDB-lite"/>
    </source>
</evidence>